<feature type="compositionally biased region" description="Polar residues" evidence="1">
    <location>
        <begin position="18"/>
        <end position="28"/>
    </location>
</feature>
<proteinExistence type="predicted"/>
<gene>
    <name evidence="2" type="ORF">LCGC14_0119290</name>
</gene>
<feature type="region of interest" description="Disordered" evidence="1">
    <location>
        <begin position="18"/>
        <end position="38"/>
    </location>
</feature>
<protein>
    <submittedName>
        <fullName evidence="2">Uncharacterized protein</fullName>
    </submittedName>
</protein>
<evidence type="ECO:0000313" key="2">
    <source>
        <dbReference type="EMBL" id="KKO01341.1"/>
    </source>
</evidence>
<accession>A0A0F9V7Y2</accession>
<name>A0A0F9V7Y2_9ZZZZ</name>
<feature type="compositionally biased region" description="Low complexity" evidence="1">
    <location>
        <begin position="29"/>
        <end position="38"/>
    </location>
</feature>
<organism evidence="2">
    <name type="scientific">marine sediment metagenome</name>
    <dbReference type="NCBI Taxonomy" id="412755"/>
    <lineage>
        <taxon>unclassified sequences</taxon>
        <taxon>metagenomes</taxon>
        <taxon>ecological metagenomes</taxon>
    </lineage>
</organism>
<comment type="caution">
    <text evidence="2">The sequence shown here is derived from an EMBL/GenBank/DDBJ whole genome shotgun (WGS) entry which is preliminary data.</text>
</comment>
<evidence type="ECO:0000256" key="1">
    <source>
        <dbReference type="SAM" id="MobiDB-lite"/>
    </source>
</evidence>
<dbReference type="AlphaFoldDB" id="A0A0F9V7Y2"/>
<sequence>MNRILFFAFILLRSSCSNTKKETSNPTANKSKISKSVISNSEKPQSNIANSNFEILFNNTKVSKYTIVDKEYGNSSAIVQNTYDYTAAQLERMPRMKRLTLYIVIPTSITKENLSNTFCSFVSEKYTADNELDEIVIFAFDNKTDIGNNQYTFGKSYWGPIGKPGSLTSEIIINNNRSNYAFDMIIKDKVGNIQKKDMPTQRELEIYTELMHEKYIDLQEEKYHPLIMKKFKIKTKKELDAIWLKVAVYKN</sequence>
<dbReference type="EMBL" id="LAZR01000036">
    <property type="protein sequence ID" value="KKO01341.1"/>
    <property type="molecule type" value="Genomic_DNA"/>
</dbReference>
<reference evidence="2" key="1">
    <citation type="journal article" date="2015" name="Nature">
        <title>Complex archaea that bridge the gap between prokaryotes and eukaryotes.</title>
        <authorList>
            <person name="Spang A."/>
            <person name="Saw J.H."/>
            <person name="Jorgensen S.L."/>
            <person name="Zaremba-Niedzwiedzka K."/>
            <person name="Martijn J."/>
            <person name="Lind A.E."/>
            <person name="van Eijk R."/>
            <person name="Schleper C."/>
            <person name="Guy L."/>
            <person name="Ettema T.J."/>
        </authorList>
    </citation>
    <scope>NUCLEOTIDE SEQUENCE</scope>
</reference>